<sequence length="450" mass="50558">MLIVNMSNNPSGSVVFNGDSVVSGGGAITRLKDDEKKTQMHPHHLQLSTMKALCCLLIALPSLALAKPGLFNVFDDCANPKFKAGECAHLYDDDGCEGWEYTVKTGYHELSWRRRNDVESLIVNAGCEFIGYDHDGQTDYERGDKIVVDARTSSRPVVRELKHTHMDERISSLTCTCGGRPNYGGNFNNLDKHWQEDINILYILYSSTLSSHHCRLNELLHSRKRGSSSCHPDKVIIDINLQIAIFRDLLIHVGTAKDSAELREKIRRVRRQCVEACKQTNTQLLPQIKSALSEGTILDNHQLICLYMLSQLLERELDKCLRLVVAIPMDMSSIYDNKPTAHGLGSVLSQIVICKSMKPDFNVEERISIEKDRREICQIINEMAECLPKEDPEKARNGLTNADANKRTWIFKRKRKSSSVNTRSLASRGCALNGMSSSFCCLCSHSPSMV</sequence>
<reference evidence="3 4" key="1">
    <citation type="journal article" date="2018" name="Nat. Ecol. Evol.">
        <title>Genomic signatures of mitonuclear coevolution across populations of Tigriopus californicus.</title>
        <authorList>
            <person name="Barreto F.S."/>
            <person name="Watson E.T."/>
            <person name="Lima T.G."/>
            <person name="Willett C.S."/>
            <person name="Edmands S."/>
            <person name="Li W."/>
            <person name="Burton R.S."/>
        </authorList>
    </citation>
    <scope>NUCLEOTIDE SEQUENCE [LARGE SCALE GENOMIC DNA]</scope>
    <source>
        <strain evidence="3 4">San Diego</strain>
    </source>
</reference>
<dbReference type="Proteomes" id="UP000318571">
    <property type="component" value="Chromosome 4"/>
</dbReference>
<dbReference type="GO" id="GO:0009968">
    <property type="term" value="P:negative regulation of signal transduction"/>
    <property type="evidence" value="ECO:0007669"/>
    <property type="project" value="UniProtKB-KW"/>
</dbReference>
<dbReference type="InterPro" id="IPR026512">
    <property type="entry name" value="RGS7BP/RGS9BP"/>
</dbReference>
<proteinExistence type="inferred from homology"/>
<accession>A0A553NQP7</accession>
<organism evidence="3 4">
    <name type="scientific">Tigriopus californicus</name>
    <name type="common">Marine copepod</name>
    <dbReference type="NCBI Taxonomy" id="6832"/>
    <lineage>
        <taxon>Eukaryota</taxon>
        <taxon>Metazoa</taxon>
        <taxon>Ecdysozoa</taxon>
        <taxon>Arthropoda</taxon>
        <taxon>Crustacea</taxon>
        <taxon>Multicrustacea</taxon>
        <taxon>Hexanauplia</taxon>
        <taxon>Copepoda</taxon>
        <taxon>Harpacticoida</taxon>
        <taxon>Harpacticidae</taxon>
        <taxon>Tigriopus</taxon>
    </lineage>
</organism>
<dbReference type="Gene3D" id="2.60.20.10">
    <property type="entry name" value="Crystallins"/>
    <property type="match status" value="1"/>
</dbReference>
<protein>
    <submittedName>
        <fullName evidence="3">Uncharacterized protein</fullName>
    </submittedName>
</protein>
<gene>
    <name evidence="3" type="ORF">TCAL_09813</name>
</gene>
<evidence type="ECO:0000313" key="3">
    <source>
        <dbReference type="EMBL" id="TRY67744.1"/>
    </source>
</evidence>
<evidence type="ECO:0000256" key="1">
    <source>
        <dbReference type="ARBA" id="ARBA00007457"/>
    </source>
</evidence>
<dbReference type="AlphaFoldDB" id="A0A553NQP7"/>
<keyword evidence="2" id="KW-0734">Signal transduction inhibitor</keyword>
<dbReference type="STRING" id="6832.A0A553NQP7"/>
<evidence type="ECO:0000256" key="2">
    <source>
        <dbReference type="ARBA" id="ARBA00022700"/>
    </source>
</evidence>
<evidence type="ECO:0000313" key="4">
    <source>
        <dbReference type="Proteomes" id="UP000318571"/>
    </source>
</evidence>
<name>A0A553NQP7_TIGCA</name>
<comment type="caution">
    <text evidence="3">The sequence shown here is derived from an EMBL/GenBank/DDBJ whole genome shotgun (WGS) entry which is preliminary data.</text>
</comment>
<keyword evidence="4" id="KW-1185">Reference proteome</keyword>
<comment type="similarity">
    <text evidence="1">Belongs to the RGS7BP/RGS9BP family.</text>
</comment>
<dbReference type="PANTHER" id="PTHR21029">
    <property type="entry name" value="R-SEVEN BINDING PROTEIN (R7BP) HOMOLOG"/>
    <property type="match status" value="1"/>
</dbReference>
<dbReference type="EMBL" id="VCGU01000011">
    <property type="protein sequence ID" value="TRY67744.1"/>
    <property type="molecule type" value="Genomic_DNA"/>
</dbReference>